<organism evidence="2 3">
    <name type="scientific">Jimgerdemannia flammicorona</name>
    <dbReference type="NCBI Taxonomy" id="994334"/>
    <lineage>
        <taxon>Eukaryota</taxon>
        <taxon>Fungi</taxon>
        <taxon>Fungi incertae sedis</taxon>
        <taxon>Mucoromycota</taxon>
        <taxon>Mucoromycotina</taxon>
        <taxon>Endogonomycetes</taxon>
        <taxon>Endogonales</taxon>
        <taxon>Endogonaceae</taxon>
        <taxon>Jimgerdemannia</taxon>
    </lineage>
</organism>
<dbReference type="Proteomes" id="UP000268093">
    <property type="component" value="Unassembled WGS sequence"/>
</dbReference>
<evidence type="ECO:0000256" key="1">
    <source>
        <dbReference type="SAM" id="MobiDB-lite"/>
    </source>
</evidence>
<evidence type="ECO:0000313" key="2">
    <source>
        <dbReference type="EMBL" id="RUP50629.1"/>
    </source>
</evidence>
<dbReference type="SUPFAM" id="SSF53335">
    <property type="entry name" value="S-adenosyl-L-methionine-dependent methyltransferases"/>
    <property type="match status" value="1"/>
</dbReference>
<name>A0A433DIJ4_9FUNG</name>
<accession>A0A433DIJ4</accession>
<sequence length="149" mass="16859">MALPSTSNQQPTSTNEEPSRMSDYLRSNLKWFTNRAAPMQNTPEGNFFLKNDEEEVDRTLVHHGAMKMAFGSTHDRPSASRCACPRRRDVATEYPLSQFTGIDIDSYVLPTSTMPQNTEFECVDVFSMPYAEGTFDFVYVGIFAGHELK</sequence>
<gene>
    <name evidence="2" type="ORF">BC936DRAFT_138315</name>
</gene>
<reference evidence="2 3" key="1">
    <citation type="journal article" date="2018" name="New Phytol.">
        <title>Phylogenomics of Endogonaceae and evolution of mycorrhizas within Mucoromycota.</title>
        <authorList>
            <person name="Chang Y."/>
            <person name="Desiro A."/>
            <person name="Na H."/>
            <person name="Sandor L."/>
            <person name="Lipzen A."/>
            <person name="Clum A."/>
            <person name="Barry K."/>
            <person name="Grigoriev I.V."/>
            <person name="Martin F.M."/>
            <person name="Stajich J.E."/>
            <person name="Smith M.E."/>
            <person name="Bonito G."/>
            <person name="Spatafora J.W."/>
        </authorList>
    </citation>
    <scope>NUCLEOTIDE SEQUENCE [LARGE SCALE GENOMIC DNA]</scope>
    <source>
        <strain evidence="2 3">GMNB39</strain>
    </source>
</reference>
<comment type="caution">
    <text evidence="2">The sequence shown here is derived from an EMBL/GenBank/DDBJ whole genome shotgun (WGS) entry which is preliminary data.</text>
</comment>
<evidence type="ECO:0008006" key="4">
    <source>
        <dbReference type="Google" id="ProtNLM"/>
    </source>
</evidence>
<dbReference type="AlphaFoldDB" id="A0A433DIJ4"/>
<evidence type="ECO:0000313" key="3">
    <source>
        <dbReference type="Proteomes" id="UP000268093"/>
    </source>
</evidence>
<keyword evidence="3" id="KW-1185">Reference proteome</keyword>
<dbReference type="InterPro" id="IPR029063">
    <property type="entry name" value="SAM-dependent_MTases_sf"/>
</dbReference>
<protein>
    <recommendedName>
        <fullName evidence="4">Methyltransferase type 11 domain-containing protein</fullName>
    </recommendedName>
</protein>
<proteinExistence type="predicted"/>
<dbReference type="EMBL" id="RBNI01001291">
    <property type="protein sequence ID" value="RUP50629.1"/>
    <property type="molecule type" value="Genomic_DNA"/>
</dbReference>
<feature type="compositionally biased region" description="Polar residues" evidence="1">
    <location>
        <begin position="1"/>
        <end position="16"/>
    </location>
</feature>
<feature type="region of interest" description="Disordered" evidence="1">
    <location>
        <begin position="1"/>
        <end position="21"/>
    </location>
</feature>
<dbReference type="OrthoDB" id="10524885at2759"/>